<evidence type="ECO:0000313" key="1">
    <source>
        <dbReference type="EMBL" id="KAJ7364493.1"/>
    </source>
</evidence>
<feature type="non-terminal residue" evidence="1">
    <location>
        <position position="1"/>
    </location>
</feature>
<dbReference type="Proteomes" id="UP001218218">
    <property type="component" value="Unassembled WGS sequence"/>
</dbReference>
<dbReference type="EMBL" id="JARIHO010000003">
    <property type="protein sequence ID" value="KAJ7364493.1"/>
    <property type="molecule type" value="Genomic_DNA"/>
</dbReference>
<evidence type="ECO:0000313" key="2">
    <source>
        <dbReference type="Proteomes" id="UP001218218"/>
    </source>
</evidence>
<name>A0AAD7F2A3_9AGAR</name>
<accession>A0AAD7F2A3</accession>
<keyword evidence="2" id="KW-1185">Reference proteome</keyword>
<organism evidence="1 2">
    <name type="scientific">Mycena albidolilacea</name>
    <dbReference type="NCBI Taxonomy" id="1033008"/>
    <lineage>
        <taxon>Eukaryota</taxon>
        <taxon>Fungi</taxon>
        <taxon>Dikarya</taxon>
        <taxon>Basidiomycota</taxon>
        <taxon>Agaricomycotina</taxon>
        <taxon>Agaricomycetes</taxon>
        <taxon>Agaricomycetidae</taxon>
        <taxon>Agaricales</taxon>
        <taxon>Marasmiineae</taxon>
        <taxon>Mycenaceae</taxon>
        <taxon>Mycena</taxon>
    </lineage>
</organism>
<comment type="caution">
    <text evidence="1">The sequence shown here is derived from an EMBL/GenBank/DDBJ whole genome shotgun (WGS) entry which is preliminary data.</text>
</comment>
<sequence length="97" mass="11152">SDNIFDEKAVRLDEDREVFAEETKGISGALGKICTICNKIINSPTKLLPRWRKVVKANRLTLRVLPCDIKTRWNSTYNMINAALAYQRAIHEFTLDE</sequence>
<reference evidence="1" key="1">
    <citation type="submission" date="2023-03" db="EMBL/GenBank/DDBJ databases">
        <title>Massive genome expansion in bonnet fungi (Mycena s.s.) driven by repeated elements and novel gene families across ecological guilds.</title>
        <authorList>
            <consortium name="Lawrence Berkeley National Laboratory"/>
            <person name="Harder C.B."/>
            <person name="Miyauchi S."/>
            <person name="Viragh M."/>
            <person name="Kuo A."/>
            <person name="Thoen E."/>
            <person name="Andreopoulos B."/>
            <person name="Lu D."/>
            <person name="Skrede I."/>
            <person name="Drula E."/>
            <person name="Henrissat B."/>
            <person name="Morin E."/>
            <person name="Kohler A."/>
            <person name="Barry K."/>
            <person name="LaButti K."/>
            <person name="Morin E."/>
            <person name="Salamov A."/>
            <person name="Lipzen A."/>
            <person name="Mereny Z."/>
            <person name="Hegedus B."/>
            <person name="Baldrian P."/>
            <person name="Stursova M."/>
            <person name="Weitz H."/>
            <person name="Taylor A."/>
            <person name="Grigoriev I.V."/>
            <person name="Nagy L.G."/>
            <person name="Martin F."/>
            <person name="Kauserud H."/>
        </authorList>
    </citation>
    <scope>NUCLEOTIDE SEQUENCE</scope>
    <source>
        <strain evidence="1">CBHHK002</strain>
    </source>
</reference>
<gene>
    <name evidence="1" type="ORF">DFH08DRAFT_629642</name>
</gene>
<dbReference type="AlphaFoldDB" id="A0AAD7F2A3"/>
<feature type="non-terminal residue" evidence="1">
    <location>
        <position position="97"/>
    </location>
</feature>
<protein>
    <submittedName>
        <fullName evidence="1">Uncharacterized protein</fullName>
    </submittedName>
</protein>
<proteinExistence type="predicted"/>